<feature type="domain" description="EF-hand" evidence="3">
    <location>
        <begin position="20"/>
        <end position="55"/>
    </location>
</feature>
<dbReference type="InterPro" id="IPR002048">
    <property type="entry name" value="EF_hand_dom"/>
</dbReference>
<dbReference type="PROSITE" id="PS50222">
    <property type="entry name" value="EF_HAND_2"/>
    <property type="match status" value="2"/>
</dbReference>
<keyword evidence="2" id="KW-0106">Calcium</keyword>
<dbReference type="InterPro" id="IPR018247">
    <property type="entry name" value="EF_Hand_1_Ca_BS"/>
</dbReference>
<evidence type="ECO:0000313" key="5">
    <source>
        <dbReference type="Proteomes" id="UP001189429"/>
    </source>
</evidence>
<organism evidence="4 5">
    <name type="scientific">Prorocentrum cordatum</name>
    <dbReference type="NCBI Taxonomy" id="2364126"/>
    <lineage>
        <taxon>Eukaryota</taxon>
        <taxon>Sar</taxon>
        <taxon>Alveolata</taxon>
        <taxon>Dinophyceae</taxon>
        <taxon>Prorocentrales</taxon>
        <taxon>Prorocentraceae</taxon>
        <taxon>Prorocentrum</taxon>
    </lineage>
</organism>
<proteinExistence type="predicted"/>
<dbReference type="PANTHER" id="PTHR23050">
    <property type="entry name" value="CALCIUM BINDING PROTEIN"/>
    <property type="match status" value="1"/>
</dbReference>
<protein>
    <recommendedName>
        <fullName evidence="3">EF-hand domain-containing protein</fullName>
    </recommendedName>
</protein>
<keyword evidence="1" id="KW-0677">Repeat</keyword>
<comment type="caution">
    <text evidence="4">The sequence shown here is derived from an EMBL/GenBank/DDBJ whole genome shotgun (WGS) entry which is preliminary data.</text>
</comment>
<dbReference type="EMBL" id="CAUYUJ010002330">
    <property type="protein sequence ID" value="CAK0800294.1"/>
    <property type="molecule type" value="Genomic_DNA"/>
</dbReference>
<accession>A0ABN9Q3K4</accession>
<dbReference type="Gene3D" id="1.10.238.10">
    <property type="entry name" value="EF-hand"/>
    <property type="match status" value="2"/>
</dbReference>
<dbReference type="PROSITE" id="PS00018">
    <property type="entry name" value="EF_HAND_1"/>
    <property type="match status" value="1"/>
</dbReference>
<keyword evidence="5" id="KW-1185">Reference proteome</keyword>
<reference evidence="4" key="1">
    <citation type="submission" date="2023-10" db="EMBL/GenBank/DDBJ databases">
        <authorList>
            <person name="Chen Y."/>
            <person name="Shah S."/>
            <person name="Dougan E. K."/>
            <person name="Thang M."/>
            <person name="Chan C."/>
        </authorList>
    </citation>
    <scope>NUCLEOTIDE SEQUENCE [LARGE SCALE GENOMIC DNA]</scope>
</reference>
<evidence type="ECO:0000256" key="1">
    <source>
        <dbReference type="ARBA" id="ARBA00022737"/>
    </source>
</evidence>
<name>A0ABN9Q3K4_9DINO</name>
<feature type="non-terminal residue" evidence="4">
    <location>
        <position position="1"/>
    </location>
</feature>
<dbReference type="SUPFAM" id="SSF47473">
    <property type="entry name" value="EF-hand"/>
    <property type="match status" value="1"/>
</dbReference>
<dbReference type="SMART" id="SM00054">
    <property type="entry name" value="EFh"/>
    <property type="match status" value="3"/>
</dbReference>
<sequence length="212" mass="24005">RSGTITIAEFKAVLQEKFHIDDEHVAAAFASLDTNHAEEIHYSEFLAAMVSSRIQVHDDLLKQTFKRFDTHNHGYITKDDLRQVLGQVYEGEDVSRLVDEADTSHDGKIDYDEFIRFIKEDGQEHHHEAAEKLIDHAHKHPDNAHRAPRMKPIMDTMKALGSHVHVPHAPHLPETGKGRARALEDLPPRLFRGQWGRRAAARRSPAAGSAAR</sequence>
<gene>
    <name evidence="4" type="ORF">PCOR1329_LOCUS8480</name>
</gene>
<dbReference type="CDD" id="cd00051">
    <property type="entry name" value="EFh"/>
    <property type="match status" value="1"/>
</dbReference>
<dbReference type="Proteomes" id="UP001189429">
    <property type="component" value="Unassembled WGS sequence"/>
</dbReference>
<evidence type="ECO:0000313" key="4">
    <source>
        <dbReference type="EMBL" id="CAK0800294.1"/>
    </source>
</evidence>
<dbReference type="InterPro" id="IPR050145">
    <property type="entry name" value="Centrin_CML-like"/>
</dbReference>
<evidence type="ECO:0000256" key="2">
    <source>
        <dbReference type="ARBA" id="ARBA00022837"/>
    </source>
</evidence>
<dbReference type="InterPro" id="IPR011992">
    <property type="entry name" value="EF-hand-dom_pair"/>
</dbReference>
<dbReference type="Pfam" id="PF13499">
    <property type="entry name" value="EF-hand_7"/>
    <property type="match status" value="1"/>
</dbReference>
<evidence type="ECO:0000259" key="3">
    <source>
        <dbReference type="PROSITE" id="PS50222"/>
    </source>
</evidence>
<feature type="domain" description="EF-hand" evidence="3">
    <location>
        <begin position="89"/>
        <end position="124"/>
    </location>
</feature>